<dbReference type="AlphaFoldDB" id="A0A6F8XJW9"/>
<dbReference type="RefSeq" id="WP_173033355.1">
    <property type="nucleotide sequence ID" value="NZ_AP022870.1"/>
</dbReference>
<protein>
    <recommendedName>
        <fullName evidence="4">Enediyne biosynthesis protein</fullName>
    </recommendedName>
</protein>
<feature type="transmembrane region" description="Helical" evidence="1">
    <location>
        <begin position="44"/>
        <end position="63"/>
    </location>
</feature>
<organism evidence="2 3">
    <name type="scientific">Phytohabitans flavus</name>
    <dbReference type="NCBI Taxonomy" id="1076124"/>
    <lineage>
        <taxon>Bacteria</taxon>
        <taxon>Bacillati</taxon>
        <taxon>Actinomycetota</taxon>
        <taxon>Actinomycetes</taxon>
        <taxon>Micromonosporales</taxon>
        <taxon>Micromonosporaceae</taxon>
    </lineage>
</organism>
<feature type="transmembrane region" description="Helical" evidence="1">
    <location>
        <begin position="138"/>
        <end position="157"/>
    </location>
</feature>
<dbReference type="EMBL" id="AP022870">
    <property type="protein sequence ID" value="BCB74089.1"/>
    <property type="molecule type" value="Genomic_DNA"/>
</dbReference>
<feature type="transmembrane region" description="Helical" evidence="1">
    <location>
        <begin position="21"/>
        <end position="38"/>
    </location>
</feature>
<feature type="transmembrane region" description="Helical" evidence="1">
    <location>
        <begin position="191"/>
        <end position="209"/>
    </location>
</feature>
<keyword evidence="1" id="KW-1133">Transmembrane helix</keyword>
<reference evidence="2 3" key="2">
    <citation type="submission" date="2020-03" db="EMBL/GenBank/DDBJ databases">
        <authorList>
            <person name="Ichikawa N."/>
            <person name="Kimura A."/>
            <person name="Kitahashi Y."/>
            <person name="Uohara A."/>
        </authorList>
    </citation>
    <scope>NUCLEOTIDE SEQUENCE [LARGE SCALE GENOMIC DNA]</scope>
    <source>
        <strain evidence="2 3">NBRC 107702</strain>
    </source>
</reference>
<feature type="transmembrane region" description="Helical" evidence="1">
    <location>
        <begin position="169"/>
        <end position="186"/>
    </location>
</feature>
<evidence type="ECO:0000313" key="2">
    <source>
        <dbReference type="EMBL" id="BCB74089.1"/>
    </source>
</evidence>
<feature type="transmembrane region" description="Helical" evidence="1">
    <location>
        <begin position="84"/>
        <end position="101"/>
    </location>
</feature>
<keyword evidence="1" id="KW-0812">Transmembrane</keyword>
<evidence type="ECO:0000256" key="1">
    <source>
        <dbReference type="SAM" id="Phobius"/>
    </source>
</evidence>
<evidence type="ECO:0000313" key="3">
    <source>
        <dbReference type="Proteomes" id="UP000502508"/>
    </source>
</evidence>
<reference evidence="2 3" key="1">
    <citation type="submission" date="2020-03" db="EMBL/GenBank/DDBJ databases">
        <title>Whole genome shotgun sequence of Phytohabitans flavus NBRC 107702.</title>
        <authorList>
            <person name="Komaki H."/>
            <person name="Tamura T."/>
        </authorList>
    </citation>
    <scope>NUCLEOTIDE SEQUENCE [LARGE SCALE GENOMIC DNA]</scope>
    <source>
        <strain evidence="2 3">NBRC 107702</strain>
    </source>
</reference>
<name>A0A6F8XJW9_9ACTN</name>
<gene>
    <name evidence="2" type="ORF">Pflav_004990</name>
</gene>
<accession>A0A6F8XJW9</accession>
<feature type="transmembrane region" description="Helical" evidence="1">
    <location>
        <begin position="215"/>
        <end position="235"/>
    </location>
</feature>
<keyword evidence="1" id="KW-0472">Membrane</keyword>
<dbReference type="KEGG" id="pfla:Pflav_004990"/>
<sequence length="335" mass="36366">MAETQKAPRHDPKVIKALRNFAISITVFNILGFTIFGFEQPWTWPFIAILTGYTIEIALEIIGARAEGRSPRFMGNGVRGMVEFLYPAHITSLALNMLIYVNDQVWAMMFGVAVAIGAKWVLRAPVRGRLRHYMNPSNFGIAVILLVFPWASVAPPYHFTEHVSGPVDWIIPAVIVLGGTMINGMLTGRMWLIMGWLVAFALQGIFRGIVLDTSIPGALIMMTGVAFVLFTNYMVTDPGTSPSRPAAQIAFGAGVAIVYGIITGAGIAYGIFFATALVCLTRGGFHWALYFVNKAREEREAAERAAALAAAPPEPAVAVVSPNGKDHTEKEVVNA</sequence>
<feature type="transmembrane region" description="Helical" evidence="1">
    <location>
        <begin position="247"/>
        <end position="265"/>
    </location>
</feature>
<feature type="transmembrane region" description="Helical" evidence="1">
    <location>
        <begin position="107"/>
        <end position="126"/>
    </location>
</feature>
<dbReference type="Proteomes" id="UP000502508">
    <property type="component" value="Chromosome"/>
</dbReference>
<keyword evidence="3" id="KW-1185">Reference proteome</keyword>
<evidence type="ECO:0008006" key="4">
    <source>
        <dbReference type="Google" id="ProtNLM"/>
    </source>
</evidence>
<proteinExistence type="predicted"/>